<dbReference type="Gene3D" id="3.30.479.10">
    <property type="entry name" value="6-pyruvoyl tetrahydropterin synthase/QueD"/>
    <property type="match status" value="1"/>
</dbReference>
<name>A0A7C1W410_DESA2</name>
<dbReference type="InterPro" id="IPR038418">
    <property type="entry name" value="6-PTP_synth/QueD_sf"/>
</dbReference>
<evidence type="ECO:0000313" key="11">
    <source>
        <dbReference type="Proteomes" id="UP000070560"/>
    </source>
</evidence>
<reference evidence="10" key="2">
    <citation type="journal article" date="2020" name="mSystems">
        <title>Genome- and Community-Level Interaction Insights into Carbon Utilization and Element Cycling Functions of Hydrothermarchaeota in Hydrothermal Sediment.</title>
        <authorList>
            <person name="Zhou Z."/>
            <person name="Liu Y."/>
            <person name="Xu W."/>
            <person name="Pan J."/>
            <person name="Luo Z.H."/>
            <person name="Li M."/>
        </authorList>
    </citation>
    <scope>NUCLEOTIDE SEQUENCE [LARGE SCALE GENOMIC DNA]</scope>
    <source>
        <strain evidence="10">HyVt-389</strain>
        <strain evidence="9">HyVt-45</strain>
    </source>
</reference>
<dbReference type="NCBIfam" id="TIGR03367">
    <property type="entry name" value="queuosine_QueD"/>
    <property type="match status" value="1"/>
</dbReference>
<feature type="active site" description="Charge relay system" evidence="6">
    <location>
        <position position="67"/>
    </location>
</feature>
<comment type="catalytic activity">
    <reaction evidence="4 5">
        <text>7,8-dihydroneopterin 3'-triphosphate + H2O = 6-carboxy-5,6,7,8-tetrahydropterin + triphosphate + acetaldehyde + 2 H(+)</text>
        <dbReference type="Rhea" id="RHEA:27966"/>
        <dbReference type="ChEBI" id="CHEBI:15343"/>
        <dbReference type="ChEBI" id="CHEBI:15377"/>
        <dbReference type="ChEBI" id="CHEBI:15378"/>
        <dbReference type="ChEBI" id="CHEBI:18036"/>
        <dbReference type="ChEBI" id="CHEBI:58462"/>
        <dbReference type="ChEBI" id="CHEBI:61032"/>
        <dbReference type="EC" id="4.1.2.50"/>
    </reaction>
</comment>
<comment type="pathway">
    <text evidence="1 5">Purine metabolism; 7-cyano-7-deazaguanine biosynthesis.</text>
</comment>
<dbReference type="GO" id="GO:0070497">
    <property type="term" value="F:6-carboxytetrahydropterin synthase activity"/>
    <property type="evidence" value="ECO:0007669"/>
    <property type="project" value="UniProtKB-EC"/>
</dbReference>
<dbReference type="EMBL" id="CP013015">
    <property type="protein sequence ID" value="AMM41664.1"/>
    <property type="molecule type" value="Genomic_DNA"/>
</dbReference>
<dbReference type="InterPro" id="IPR007115">
    <property type="entry name" value="6-PTP_synth/QueD"/>
</dbReference>
<dbReference type="Proteomes" id="UP000885738">
    <property type="component" value="Unassembled WGS sequence"/>
</dbReference>
<dbReference type="AlphaFoldDB" id="A0A7C1W410"/>
<evidence type="ECO:0000256" key="1">
    <source>
        <dbReference type="ARBA" id="ARBA00005061"/>
    </source>
</evidence>
<dbReference type="EMBL" id="DRKW01000192">
    <property type="protein sequence ID" value="HEB74230.1"/>
    <property type="molecule type" value="Genomic_DNA"/>
</dbReference>
<evidence type="ECO:0000313" key="8">
    <source>
        <dbReference type="EMBL" id="AMM41664.1"/>
    </source>
</evidence>
<feature type="active site" description="Charge relay system" evidence="6">
    <location>
        <position position="111"/>
    </location>
</feature>
<organism evidence="10">
    <name type="scientific">Desulfofervidus auxilii</name>
    <dbReference type="NCBI Taxonomy" id="1621989"/>
    <lineage>
        <taxon>Bacteria</taxon>
        <taxon>Pseudomonadati</taxon>
        <taxon>Thermodesulfobacteriota</taxon>
        <taxon>Candidatus Desulfofervidia</taxon>
        <taxon>Candidatus Desulfofervidales</taxon>
        <taxon>Candidatus Desulfofervidaceae</taxon>
        <taxon>Candidatus Desulfofervidus</taxon>
    </lineage>
</organism>
<keyword evidence="5 7" id="KW-0862">Zinc</keyword>
<dbReference type="RefSeq" id="WP_066064434.1">
    <property type="nucleotide sequence ID" value="NZ_CP013015.1"/>
</dbReference>
<dbReference type="PANTHER" id="PTHR12589:SF8">
    <property type="entry name" value="6-CARBOXY-5,6,7,8-TETRAHYDROPTERIN SYNTHASE"/>
    <property type="match status" value="1"/>
</dbReference>
<evidence type="ECO:0000256" key="2">
    <source>
        <dbReference type="ARBA" id="ARBA00008900"/>
    </source>
</evidence>
<sequence length="123" mass="14242">MYSLKVVSYFSAAHRLRDYHGKCEVLHGHNWKVEVEIKAKEVGKNGMVMDFKVLKSLLRECLERLDHGYLNEIPPFDKENPTSELIARYIFKTLKDKVSSKASLGKVSVWESETTCASYWEND</sequence>
<gene>
    <name evidence="10" type="primary">queD</name>
    <name evidence="10" type="ORF">ENI35_04845</name>
    <name evidence="9" type="ORF">ENJ03_03310</name>
    <name evidence="8" type="ORF">HS1_001870</name>
</gene>
<comment type="similarity">
    <text evidence="2 5">Belongs to the PTPS family. QueD subfamily.</text>
</comment>
<dbReference type="GO" id="GO:0046872">
    <property type="term" value="F:metal ion binding"/>
    <property type="evidence" value="ECO:0007669"/>
    <property type="project" value="UniProtKB-KW"/>
</dbReference>
<dbReference type="PANTHER" id="PTHR12589">
    <property type="entry name" value="PYRUVOYL TETRAHYDROBIOPTERIN SYNTHASE"/>
    <property type="match status" value="1"/>
</dbReference>
<dbReference type="PIRSF" id="PIRSF006113">
    <property type="entry name" value="PTP_synth"/>
    <property type="match status" value="1"/>
</dbReference>
<keyword evidence="5" id="KW-0456">Lyase</keyword>
<keyword evidence="5" id="KW-0671">Queuosine biosynthesis</keyword>
<feature type="binding site" evidence="7">
    <location>
        <position position="27"/>
    </location>
    <ligand>
        <name>Zn(2+)</name>
        <dbReference type="ChEBI" id="CHEBI:29105"/>
    </ligand>
</feature>
<keyword evidence="5 7" id="KW-0479">Metal-binding</keyword>
<dbReference type="EC" id="4.-.-.-" evidence="5"/>
<protein>
    <recommendedName>
        <fullName evidence="3 5">6-carboxy-5,6,7,8-tetrahydropterin synthase</fullName>
        <ecNumber evidence="5">4.-.-.-</ecNumber>
    </recommendedName>
</protein>
<feature type="binding site" evidence="7">
    <location>
        <position position="14"/>
    </location>
    <ligand>
        <name>Zn(2+)</name>
        <dbReference type="ChEBI" id="CHEBI:29105"/>
    </ligand>
</feature>
<evidence type="ECO:0000256" key="6">
    <source>
        <dbReference type="PIRSR" id="PIRSR006113-1"/>
    </source>
</evidence>
<dbReference type="KEGG" id="daw:HS1_001870"/>
<dbReference type="OrthoDB" id="9804698at2"/>
<evidence type="ECO:0000256" key="4">
    <source>
        <dbReference type="ARBA" id="ARBA00048807"/>
    </source>
</evidence>
<accession>A0A7C1W410</accession>
<dbReference type="Proteomes" id="UP000886268">
    <property type="component" value="Unassembled WGS sequence"/>
</dbReference>
<evidence type="ECO:0000256" key="3">
    <source>
        <dbReference type="ARBA" id="ARBA00018141"/>
    </source>
</evidence>
<dbReference type="Proteomes" id="UP000070560">
    <property type="component" value="Chromosome"/>
</dbReference>
<dbReference type="UniPathway" id="UPA00391"/>
<proteinExistence type="inferred from homology"/>
<comment type="cofactor">
    <cofactor evidence="5 7">
        <name>Zn(2+)</name>
        <dbReference type="ChEBI" id="CHEBI:29105"/>
    </cofactor>
    <text evidence="5 7">Binds 1 zinc ion per subunit.</text>
</comment>
<dbReference type="SUPFAM" id="SSF55620">
    <property type="entry name" value="Tetrahydrobiopterin biosynthesis enzymes-like"/>
    <property type="match status" value="1"/>
</dbReference>
<dbReference type="GO" id="GO:0008616">
    <property type="term" value="P:tRNA queuosine(34) biosynthetic process"/>
    <property type="evidence" value="ECO:0007669"/>
    <property type="project" value="UniProtKB-KW"/>
</dbReference>
<feature type="active site" description="Proton acceptor" evidence="6">
    <location>
        <position position="23"/>
    </location>
</feature>
<dbReference type="EMBL" id="DRIH01000166">
    <property type="protein sequence ID" value="HEC68120.1"/>
    <property type="molecule type" value="Genomic_DNA"/>
</dbReference>
<feature type="binding site" evidence="7">
    <location>
        <position position="29"/>
    </location>
    <ligand>
        <name>Zn(2+)</name>
        <dbReference type="ChEBI" id="CHEBI:29105"/>
    </ligand>
</feature>
<evidence type="ECO:0000313" key="10">
    <source>
        <dbReference type="EMBL" id="HEC68120.1"/>
    </source>
</evidence>
<evidence type="ECO:0000256" key="7">
    <source>
        <dbReference type="PIRSR" id="PIRSR006113-2"/>
    </source>
</evidence>
<keyword evidence="11" id="KW-1185">Reference proteome</keyword>
<dbReference type="Pfam" id="PF01242">
    <property type="entry name" value="PTPS"/>
    <property type="match status" value="1"/>
</dbReference>
<reference evidence="8 11" key="1">
    <citation type="submission" date="2015-10" db="EMBL/GenBank/DDBJ databases">
        <title>Candidatus Desulfofervidus auxilii, a hydrogenotrophic sulfate-reducing bacterium involved in the thermophilic anaerobic oxidation of methane.</title>
        <authorList>
            <person name="Krukenberg V."/>
            <person name="Richter M."/>
            <person name="Wegener G."/>
        </authorList>
    </citation>
    <scope>NUCLEOTIDE SEQUENCE [LARGE SCALE GENOMIC DNA]</scope>
    <source>
        <strain evidence="8 11">HS1</strain>
    </source>
</reference>
<evidence type="ECO:0000313" key="9">
    <source>
        <dbReference type="EMBL" id="HEB74230.1"/>
    </source>
</evidence>
<evidence type="ECO:0000256" key="5">
    <source>
        <dbReference type="PIRNR" id="PIRNR006113"/>
    </source>
</evidence>